<dbReference type="AlphaFoldDB" id="A0A8H7D836"/>
<dbReference type="PANTHER" id="PTHR47691">
    <property type="entry name" value="REGULATOR-RELATED"/>
    <property type="match status" value="1"/>
</dbReference>
<dbReference type="Pfam" id="PF20703">
    <property type="entry name" value="nSTAND1"/>
    <property type="match status" value="1"/>
</dbReference>
<dbReference type="InterPro" id="IPR036537">
    <property type="entry name" value="Adaptor_Cbl_N_dom_sf"/>
</dbReference>
<dbReference type="GO" id="GO:0007166">
    <property type="term" value="P:cell surface receptor signaling pathway"/>
    <property type="evidence" value="ECO:0007669"/>
    <property type="project" value="InterPro"/>
</dbReference>
<proteinExistence type="predicted"/>
<feature type="domain" description="Novel STAND NTPase 1" evidence="1">
    <location>
        <begin position="211"/>
        <end position="352"/>
    </location>
</feature>
<dbReference type="InterPro" id="IPR059179">
    <property type="entry name" value="MLKL-like_MCAfunc"/>
</dbReference>
<keyword evidence="3" id="KW-1185">Reference proteome</keyword>
<dbReference type="Gene3D" id="1.20.930.20">
    <property type="entry name" value="Adaptor protein Cbl, N-terminal domain"/>
    <property type="match status" value="1"/>
</dbReference>
<dbReference type="OrthoDB" id="1534087at2759"/>
<dbReference type="EMBL" id="JACAZI010000004">
    <property type="protein sequence ID" value="KAF7362937.1"/>
    <property type="molecule type" value="Genomic_DNA"/>
</dbReference>
<dbReference type="CDD" id="cd21037">
    <property type="entry name" value="MLKL_NTD"/>
    <property type="match status" value="1"/>
</dbReference>
<dbReference type="Gene3D" id="3.40.50.300">
    <property type="entry name" value="P-loop containing nucleotide triphosphate hydrolases"/>
    <property type="match status" value="1"/>
</dbReference>
<dbReference type="SUPFAM" id="SSF52540">
    <property type="entry name" value="P-loop containing nucleoside triphosphate hydrolases"/>
    <property type="match status" value="1"/>
</dbReference>
<dbReference type="Proteomes" id="UP000620124">
    <property type="component" value="Unassembled WGS sequence"/>
</dbReference>
<sequence length="1045" mass="117146">MPPRNDVTQLRLKNIAACLDPALTTLGLISDTLDTPFLRPISNTVSSLLTAVQNVRQNKAECIGMMEHIHKLLYSIICLHISSDTGGELSPTNLQHLRKFTETLHKIYTFFEAQQEKSRIKQFFRQSEMAASLKGCHAGLAQALEAFKIRDVDILSDAAAMKDHAWRIHQEVLELISTLSDTESFDRRSSISGVLSNSFNSTNSLSLLPSEPKIFHGRESEISEIVQMFGHTIPKIAILGPGGMGKTSLAKAVLHHLEITIQYNHHRIFVACNSVSSSAQLSALIGSHIGLKPGKDVAQQLVRYFADCPPVLLILDNFETVWEPMETRCGVESLLSSLTSVDHLALIITMRGAERPRQVQWTRPYLAPLKPLMQDAARQTFMDIADDGYSDEDIAKILLLTDNMPLAIDLIAHLVDCEGIPGVLDRWETERTKLLSDGLDKRSNLDLSISLSLESPRLKSQPHCHDLLSLLSLLPDGLSDVELLQSGLPLDNILACKAALICTSLAYTDDRKRLKALVPIREYMLKRHPPRAHLLQCLHSHFYHLLQIFESYRGKASNPGIVARISSNLSNIQHILLNGLNGDNPHLVEVIYSTCLLSSFSRMAGHGYSPLMDSIPRAILHTNDRTLQLYFITHRLETHRDFPILNPQHLVTRALEHFPHVEDSDLKCKFYNNVADYYRFHNDDIRAMEYVQTGLLLANSTGNTVRQSDLLNIWAQIECQTCNYSAGSVHAYESQRLAKMSSDLYREASGLQIESNCCYNLGRYGQSITSYKRARDLLRLCGLSGGTLDHALMNTRAEVHYLKSEYGEAIRLHKQILQEITDKSDRAGQAMALFNIATISLEITEPKHSVQQYIDTARPLFADIGYESGLMYCDMTERTLGMREGDTAATDALIRKSVKAAWGKEGMVIEYCLEKLGDLHLSRAPSTWTMTFLAHAVKMKQKLRILKALQFLGDLCLAEGENLTAYALFTVALEGFTQMDVHRHKAECMLALGDISESQGNSQSAVDLWATARPLFKRSLQHSKIAHIDERLVKMERSCRSISRC</sequence>
<protein>
    <submittedName>
        <fullName evidence="2">ATPase-AAA-core domain-containing protein</fullName>
    </submittedName>
</protein>
<dbReference type="InterPro" id="IPR027417">
    <property type="entry name" value="P-loop_NTPase"/>
</dbReference>
<dbReference type="InterPro" id="IPR011990">
    <property type="entry name" value="TPR-like_helical_dom_sf"/>
</dbReference>
<evidence type="ECO:0000259" key="1">
    <source>
        <dbReference type="Pfam" id="PF20703"/>
    </source>
</evidence>
<comment type="caution">
    <text evidence="2">The sequence shown here is derived from an EMBL/GenBank/DDBJ whole genome shotgun (WGS) entry which is preliminary data.</text>
</comment>
<evidence type="ECO:0000313" key="3">
    <source>
        <dbReference type="Proteomes" id="UP000620124"/>
    </source>
</evidence>
<organism evidence="2 3">
    <name type="scientific">Mycena venus</name>
    <dbReference type="NCBI Taxonomy" id="2733690"/>
    <lineage>
        <taxon>Eukaryota</taxon>
        <taxon>Fungi</taxon>
        <taxon>Dikarya</taxon>
        <taxon>Basidiomycota</taxon>
        <taxon>Agaricomycotina</taxon>
        <taxon>Agaricomycetes</taxon>
        <taxon>Agaricomycetidae</taxon>
        <taxon>Agaricales</taxon>
        <taxon>Marasmiineae</taxon>
        <taxon>Mycenaceae</taxon>
        <taxon>Mycena</taxon>
    </lineage>
</organism>
<dbReference type="InterPro" id="IPR049052">
    <property type="entry name" value="nSTAND1"/>
</dbReference>
<accession>A0A8H7D836</accession>
<dbReference type="SUPFAM" id="SSF48452">
    <property type="entry name" value="TPR-like"/>
    <property type="match status" value="3"/>
</dbReference>
<reference evidence="2" key="1">
    <citation type="submission" date="2020-05" db="EMBL/GenBank/DDBJ databases">
        <title>Mycena genomes resolve the evolution of fungal bioluminescence.</title>
        <authorList>
            <person name="Tsai I.J."/>
        </authorList>
    </citation>
    <scope>NUCLEOTIDE SEQUENCE</scope>
    <source>
        <strain evidence="2">CCC161011</strain>
    </source>
</reference>
<dbReference type="PANTHER" id="PTHR47691:SF3">
    <property type="entry name" value="HTH-TYPE TRANSCRIPTIONAL REGULATOR RV0890C-RELATED"/>
    <property type="match status" value="1"/>
</dbReference>
<name>A0A8H7D836_9AGAR</name>
<evidence type="ECO:0000313" key="2">
    <source>
        <dbReference type="EMBL" id="KAF7362937.1"/>
    </source>
</evidence>
<dbReference type="Gene3D" id="1.25.40.10">
    <property type="entry name" value="Tetratricopeptide repeat domain"/>
    <property type="match status" value="2"/>
</dbReference>
<gene>
    <name evidence="2" type="ORF">MVEN_00644700</name>
</gene>